<accession>A0A2M7AXA2</accession>
<dbReference type="Gene3D" id="1.25.10.90">
    <property type="match status" value="1"/>
</dbReference>
<dbReference type="Proteomes" id="UP000228775">
    <property type="component" value="Unassembled WGS sequence"/>
</dbReference>
<gene>
    <name evidence="1" type="ORF">COS76_01670</name>
</gene>
<dbReference type="AlphaFoldDB" id="A0A2M7AXA2"/>
<reference evidence="2" key="1">
    <citation type="submission" date="2017-09" db="EMBL/GenBank/DDBJ databases">
        <title>Depth-based differentiation of microbial function through sediment-hosted aquifers and enrichment of novel symbionts in the deep terrestrial subsurface.</title>
        <authorList>
            <person name="Probst A.J."/>
            <person name="Ladd B."/>
            <person name="Jarett J.K."/>
            <person name="Geller-Mcgrath D.E."/>
            <person name="Sieber C.M.K."/>
            <person name="Emerson J.B."/>
            <person name="Anantharaman K."/>
            <person name="Thomas B.C."/>
            <person name="Malmstrom R."/>
            <person name="Stieglmeier M."/>
            <person name="Klingl A."/>
            <person name="Woyke T."/>
            <person name="Ryan C.M."/>
            <person name="Banfield J.F."/>
        </authorList>
    </citation>
    <scope>NUCLEOTIDE SEQUENCE [LARGE SCALE GENOMIC DNA]</scope>
</reference>
<protein>
    <submittedName>
        <fullName evidence="1">DNA alkylation repair protein</fullName>
    </submittedName>
</protein>
<dbReference type="CDD" id="cd06561">
    <property type="entry name" value="AlkD_like"/>
    <property type="match status" value="1"/>
</dbReference>
<organism evidence="1 2">
    <name type="scientific">Candidatus Portnoybacteria bacterium CG06_land_8_20_14_3_00_39_12</name>
    <dbReference type="NCBI Taxonomy" id="1974809"/>
    <lineage>
        <taxon>Bacteria</taxon>
        <taxon>Candidatus Portnoyibacteriota</taxon>
    </lineage>
</organism>
<dbReference type="PANTHER" id="PTHR34070">
    <property type="entry name" value="ARMADILLO-TYPE FOLD"/>
    <property type="match status" value="1"/>
</dbReference>
<dbReference type="PANTHER" id="PTHR34070:SF1">
    <property type="entry name" value="DNA ALKYLATION REPAIR PROTEIN"/>
    <property type="match status" value="1"/>
</dbReference>
<sequence length="282" mass="32631">MSSQLSKIKSVLRKTTDTNKAKIYQRFFKTEPGQYGEGDLFLGVTVPKQRVIAKQFTDLALSDLQQLLASKIHEERNVSLIILVNQFGRADQADKIKLTKFYLRNLHYVNNWDLVDGSAPKILGPYLEIIRRFKSRTCEAPSRAVRNLNSIIAKKFRTGLSAKFGTTPQPQAQYDLLTKLALSKNLWHRRAAILTTFYFIKKGRPQEILRLAKILLTDKEDLIHKAVGWMLREVGKNCGQEILEKFLRQYKNQMPRTMLRYAIERLPAEKKKFYLSNLDLGK</sequence>
<dbReference type="EMBL" id="PEVY01000037">
    <property type="protein sequence ID" value="PIU75260.1"/>
    <property type="molecule type" value="Genomic_DNA"/>
</dbReference>
<dbReference type="SUPFAM" id="SSF48371">
    <property type="entry name" value="ARM repeat"/>
    <property type="match status" value="2"/>
</dbReference>
<dbReference type="Pfam" id="PF08713">
    <property type="entry name" value="DNA_alkylation"/>
    <property type="match status" value="2"/>
</dbReference>
<evidence type="ECO:0000313" key="1">
    <source>
        <dbReference type="EMBL" id="PIU75260.1"/>
    </source>
</evidence>
<dbReference type="InterPro" id="IPR014825">
    <property type="entry name" value="DNA_alkylation"/>
</dbReference>
<dbReference type="InterPro" id="IPR016024">
    <property type="entry name" value="ARM-type_fold"/>
</dbReference>
<evidence type="ECO:0000313" key="2">
    <source>
        <dbReference type="Proteomes" id="UP000228775"/>
    </source>
</evidence>
<comment type="caution">
    <text evidence="1">The sequence shown here is derived from an EMBL/GenBank/DDBJ whole genome shotgun (WGS) entry which is preliminary data.</text>
</comment>
<name>A0A2M7AXA2_9BACT</name>
<proteinExistence type="predicted"/>